<evidence type="ECO:0000256" key="1">
    <source>
        <dbReference type="ARBA" id="ARBA00004127"/>
    </source>
</evidence>
<proteinExistence type="predicted"/>
<feature type="domain" description="DUF1232" evidence="5">
    <location>
        <begin position="89"/>
        <end position="124"/>
    </location>
</feature>
<dbReference type="AlphaFoldDB" id="M4PZD9"/>
<keyword evidence="3" id="KW-1133">Transmembrane helix</keyword>
<keyword evidence="2" id="KW-0812">Transmembrane</keyword>
<dbReference type="GO" id="GO:0012505">
    <property type="term" value="C:endomembrane system"/>
    <property type="evidence" value="ECO:0007669"/>
    <property type="project" value="UniProtKB-SubCell"/>
</dbReference>
<evidence type="ECO:0000256" key="2">
    <source>
        <dbReference type="ARBA" id="ARBA00022692"/>
    </source>
</evidence>
<evidence type="ECO:0000259" key="5">
    <source>
        <dbReference type="Pfam" id="PF06803"/>
    </source>
</evidence>
<evidence type="ECO:0000256" key="4">
    <source>
        <dbReference type="ARBA" id="ARBA00023136"/>
    </source>
</evidence>
<comment type="subcellular location">
    <subcellularLocation>
        <location evidence="1">Endomembrane system</location>
        <topology evidence="1">Multi-pass membrane protein</topology>
    </subcellularLocation>
</comment>
<dbReference type="Pfam" id="PF06803">
    <property type="entry name" value="DUF1232"/>
    <property type="match status" value="1"/>
</dbReference>
<dbReference type="EMBL" id="JX163906">
    <property type="protein sequence ID" value="AGH13510.1"/>
    <property type="molecule type" value="Genomic_DNA"/>
</dbReference>
<protein>
    <recommendedName>
        <fullName evidence="5">DUF1232 domain-containing protein</fullName>
    </recommendedName>
</protein>
<dbReference type="InterPro" id="IPR010652">
    <property type="entry name" value="DUF1232"/>
</dbReference>
<evidence type="ECO:0000256" key="3">
    <source>
        <dbReference type="ARBA" id="ARBA00022989"/>
    </source>
</evidence>
<sequence length="169" mass="19182">MTMAFPDFLSVCPIFAEGRNKQLSAMNEEEFRNEGPREEDMIRYAGHYDDNAFWEKLKKFGRKAGIKVVYAALLLYYVLKSPGTSGKDRAKILGALGYFLLPIDLIPDFLPIAGYTDDLAALTWGIYCVMKSITPEVKANAAAKLHEWFGDFDDSLLELFFEKFGKKKD</sequence>
<evidence type="ECO:0000313" key="6">
    <source>
        <dbReference type="EMBL" id="AGH13510.1"/>
    </source>
</evidence>
<name>M4PZD9_9BACT</name>
<keyword evidence="4" id="KW-0472">Membrane</keyword>
<organism evidence="6">
    <name type="scientific">uncultured bacterium LAB20</name>
    <dbReference type="NCBI Taxonomy" id="1204709"/>
    <lineage>
        <taxon>Bacteria</taxon>
        <taxon>environmental samples</taxon>
    </lineage>
</organism>
<reference evidence="6" key="1">
    <citation type="journal article" date="2012" name="Biotechnol. Biofuels">
        <title>Microbial ?-glucosidases from cow rumen metagenome enhance the saccharification of lignocellulose in combination with commercial cellulase cocktail.</title>
        <authorList>
            <person name="Del Pozo M.V."/>
            <person name="Fernandez-Arrojo L."/>
            <person name="Gil-Martinez J."/>
            <person name="Montesinos A."/>
            <person name="Chernikova T.N."/>
            <person name="Nechitaylo T.Y."/>
            <person name="Waliszek A."/>
            <person name="Tortajada M."/>
            <person name="Rojas A."/>
            <person name="Huws S.A."/>
            <person name="Golyshina O.V."/>
            <person name="Newbold C.J."/>
            <person name="Polaina J."/>
            <person name="Ferrer M."/>
            <person name="Golyshin P.N."/>
        </authorList>
    </citation>
    <scope>NUCLEOTIDE SEQUENCE</scope>
</reference>
<accession>M4PZD9</accession>